<evidence type="ECO:0000256" key="1">
    <source>
        <dbReference type="PROSITE-ProRule" id="PRU00047"/>
    </source>
</evidence>
<proteinExistence type="predicted"/>
<keyword evidence="5" id="KW-1185">Reference proteome</keyword>
<keyword evidence="1" id="KW-0862">Zinc</keyword>
<feature type="compositionally biased region" description="Basic and acidic residues" evidence="2">
    <location>
        <begin position="57"/>
        <end position="69"/>
    </location>
</feature>
<dbReference type="Gene3D" id="4.10.60.10">
    <property type="entry name" value="Zinc finger, CCHC-type"/>
    <property type="match status" value="2"/>
</dbReference>
<keyword evidence="1" id="KW-0863">Zinc-finger</keyword>
<organism evidence="4 5">
    <name type="scientific">Orchesella dallaii</name>
    <dbReference type="NCBI Taxonomy" id="48710"/>
    <lineage>
        <taxon>Eukaryota</taxon>
        <taxon>Metazoa</taxon>
        <taxon>Ecdysozoa</taxon>
        <taxon>Arthropoda</taxon>
        <taxon>Hexapoda</taxon>
        <taxon>Collembola</taxon>
        <taxon>Entomobryomorpha</taxon>
        <taxon>Entomobryoidea</taxon>
        <taxon>Orchesellidae</taxon>
        <taxon>Orchesellinae</taxon>
        <taxon>Orchesella</taxon>
    </lineage>
</organism>
<dbReference type="PANTHER" id="PTHR23002">
    <property type="entry name" value="ZINC FINGER CCHC DOMAIN CONTAINING PROTEIN"/>
    <property type="match status" value="1"/>
</dbReference>
<feature type="compositionally biased region" description="Basic and acidic residues" evidence="2">
    <location>
        <begin position="302"/>
        <end position="312"/>
    </location>
</feature>
<evidence type="ECO:0000313" key="5">
    <source>
        <dbReference type="Proteomes" id="UP001642540"/>
    </source>
</evidence>
<feature type="region of interest" description="Disordered" evidence="2">
    <location>
        <begin position="167"/>
        <end position="212"/>
    </location>
</feature>
<feature type="region of interest" description="Disordered" evidence="2">
    <location>
        <begin position="261"/>
        <end position="340"/>
    </location>
</feature>
<dbReference type="Pfam" id="PF00098">
    <property type="entry name" value="zf-CCHC"/>
    <property type="match status" value="2"/>
</dbReference>
<evidence type="ECO:0000313" key="4">
    <source>
        <dbReference type="EMBL" id="CAL8081628.1"/>
    </source>
</evidence>
<protein>
    <recommendedName>
        <fullName evidence="3">CCHC-type domain-containing protein</fullName>
    </recommendedName>
</protein>
<keyword evidence="1" id="KW-0479">Metal-binding</keyword>
<accession>A0ABP1PZQ9</accession>
<evidence type="ECO:0000259" key="3">
    <source>
        <dbReference type="PROSITE" id="PS50158"/>
    </source>
</evidence>
<dbReference type="InterPro" id="IPR001878">
    <property type="entry name" value="Znf_CCHC"/>
</dbReference>
<dbReference type="EMBL" id="CAXLJM020000015">
    <property type="protein sequence ID" value="CAL8081628.1"/>
    <property type="molecule type" value="Genomic_DNA"/>
</dbReference>
<gene>
    <name evidence="4" type="ORF">ODALV1_LOCUS4976</name>
</gene>
<evidence type="ECO:0000256" key="2">
    <source>
        <dbReference type="SAM" id="MobiDB-lite"/>
    </source>
</evidence>
<dbReference type="Proteomes" id="UP001642540">
    <property type="component" value="Unassembled WGS sequence"/>
</dbReference>
<feature type="domain" description="CCHC-type" evidence="3">
    <location>
        <begin position="250"/>
        <end position="265"/>
    </location>
</feature>
<feature type="region of interest" description="Disordered" evidence="2">
    <location>
        <begin position="42"/>
        <end position="82"/>
    </location>
</feature>
<comment type="caution">
    <text evidence="4">The sequence shown here is derived from an EMBL/GenBank/DDBJ whole genome shotgun (WGS) entry which is preliminary data.</text>
</comment>
<feature type="compositionally biased region" description="Gly residues" evidence="2">
    <location>
        <begin position="199"/>
        <end position="212"/>
    </location>
</feature>
<dbReference type="PROSITE" id="PS50158">
    <property type="entry name" value="ZF_CCHC"/>
    <property type="match status" value="2"/>
</dbReference>
<dbReference type="SMART" id="SM00343">
    <property type="entry name" value="ZnF_C2HC"/>
    <property type="match status" value="2"/>
</dbReference>
<feature type="domain" description="CCHC-type" evidence="3">
    <location>
        <begin position="218"/>
        <end position="232"/>
    </location>
</feature>
<feature type="compositionally biased region" description="Gly residues" evidence="2">
    <location>
        <begin position="265"/>
        <end position="288"/>
    </location>
</feature>
<name>A0ABP1PZQ9_9HEXA</name>
<sequence length="340" mass="34784">MNFLNRLIANPYISYFQLIQNTSNFSFSANFSFHLSITMPTNSPPSPQLGEGVHGLSKYDPRGRSRDPEGTTTDNFGTDTAIGAGKSDYDKVVIKSEKQEPWSMEQLEEFFSGHGYKDEVDYVKGADVQNDKLEKLNSMPTTPMESFSLKMGLRVLELIKVLRKLESSGGNNGGGTSSSWGNSSFGGGGGGSSSFDFSSGGGRGRGGAGGGGGGSRACFKCNETGHFARECPTGGGGGGGGGRGGGSRVCFKCNEPGHISRDCTNGGGGGGGRGGGRYESGGGGGGGDSSFSSSWGGGGGGGDDRPAKRPRQEGGWSSGGGNSYSSSSAQAPPQEEEAWG</sequence>
<dbReference type="SUPFAM" id="SSF57756">
    <property type="entry name" value="Retrovirus zinc finger-like domains"/>
    <property type="match status" value="1"/>
</dbReference>
<reference evidence="4 5" key="1">
    <citation type="submission" date="2024-08" db="EMBL/GenBank/DDBJ databases">
        <authorList>
            <person name="Cucini C."/>
            <person name="Frati F."/>
        </authorList>
    </citation>
    <scope>NUCLEOTIDE SEQUENCE [LARGE SCALE GENOMIC DNA]</scope>
</reference>
<dbReference type="InterPro" id="IPR036875">
    <property type="entry name" value="Znf_CCHC_sf"/>
</dbReference>
<dbReference type="InterPro" id="IPR051714">
    <property type="entry name" value="Znf_CCHC_NABP"/>
</dbReference>